<feature type="transmembrane region" description="Helical" evidence="1">
    <location>
        <begin position="117"/>
        <end position="135"/>
    </location>
</feature>
<proteinExistence type="predicted"/>
<comment type="caution">
    <text evidence="2">The sequence shown here is derived from an EMBL/GenBank/DDBJ whole genome shotgun (WGS) entry which is preliminary data.</text>
</comment>
<dbReference type="AlphaFoldDB" id="A0A1J7BIK7"/>
<sequence>MSLTTGARTGAPHRPFAPRSQRLSAVLAMLGFVLVAANMRAAVSAVSPLVEEIEHRYHLGSGGGGLLTTLPVLMMSVGAPVAAWLARRQGTERAVLLGLGLLVAGILLRVLPSQAALFGGSVLTGLAITVLNVLMPGIVKRDFPEKAALMTGVYTTVMIGGATAAAALSVPLERSLGGWAGSLGVWALLAAAAFVVWLPQLVRNERPAARAAAASSGQEPSGWLRRSPLAWQIAVFMGICSLLSYTAIAWLPTIFTDHGMSHADAGAVFAFSTFVQLFSAFLVPLAAGRGMRLRNKGGGGRQGGQRALVVVMVGCNAAGFAGLLAAPIGGAYLWAVLLGLAQGGSFGLALTILVLRAGDAAVAARLSGMAQLIGYLIAAIGPVGAGLLRQATGSWTLPLVLLLVACGVGLAAGLGAGRNVSLRIPATRSGR</sequence>
<name>A0A1J7BIK7_9ACTN</name>
<dbReference type="Pfam" id="PF07690">
    <property type="entry name" value="MFS_1"/>
    <property type="match status" value="1"/>
</dbReference>
<organism evidence="2 3">
    <name type="scientific">Mangrovactinospora gilvigrisea</name>
    <dbReference type="NCBI Taxonomy" id="1428644"/>
    <lineage>
        <taxon>Bacteria</taxon>
        <taxon>Bacillati</taxon>
        <taxon>Actinomycetota</taxon>
        <taxon>Actinomycetes</taxon>
        <taxon>Kitasatosporales</taxon>
        <taxon>Streptomycetaceae</taxon>
        <taxon>Mangrovactinospora</taxon>
    </lineage>
</organism>
<evidence type="ECO:0000313" key="3">
    <source>
        <dbReference type="Proteomes" id="UP000243342"/>
    </source>
</evidence>
<keyword evidence="1" id="KW-1133">Transmembrane helix</keyword>
<feature type="transmembrane region" description="Helical" evidence="1">
    <location>
        <begin position="362"/>
        <end position="383"/>
    </location>
</feature>
<reference evidence="2 3" key="1">
    <citation type="submission" date="2016-10" db="EMBL/GenBank/DDBJ databases">
        <title>Genome sequence of Streptomyces gilvigriseus MUSC 26.</title>
        <authorList>
            <person name="Lee L.-H."/>
            <person name="Ser H.-L."/>
        </authorList>
    </citation>
    <scope>NUCLEOTIDE SEQUENCE [LARGE SCALE GENOMIC DNA]</scope>
    <source>
        <strain evidence="2 3">MUSC 26</strain>
    </source>
</reference>
<dbReference type="STRING" id="1428644.BIV57_05560"/>
<keyword evidence="1" id="KW-0472">Membrane</keyword>
<dbReference type="InterPro" id="IPR011701">
    <property type="entry name" value="MFS"/>
</dbReference>
<feature type="transmembrane region" description="Helical" evidence="1">
    <location>
        <begin position="93"/>
        <end position="111"/>
    </location>
</feature>
<feature type="transmembrane region" description="Helical" evidence="1">
    <location>
        <begin position="395"/>
        <end position="416"/>
    </location>
</feature>
<dbReference type="InterPro" id="IPR052524">
    <property type="entry name" value="MFS_Cyanate_Porter"/>
</dbReference>
<feature type="transmembrane region" description="Helical" evidence="1">
    <location>
        <begin position="147"/>
        <end position="170"/>
    </location>
</feature>
<feature type="transmembrane region" description="Helical" evidence="1">
    <location>
        <begin position="307"/>
        <end position="326"/>
    </location>
</feature>
<accession>A0A1J7BIK7</accession>
<dbReference type="PANTHER" id="PTHR23523">
    <property type="match status" value="1"/>
</dbReference>
<dbReference type="RefSeq" id="WP_071655550.1">
    <property type="nucleotide sequence ID" value="NZ_MLCF01000021.1"/>
</dbReference>
<dbReference type="SUPFAM" id="SSF103473">
    <property type="entry name" value="MFS general substrate transporter"/>
    <property type="match status" value="1"/>
</dbReference>
<dbReference type="PANTHER" id="PTHR23523:SF2">
    <property type="entry name" value="2-NITROIMIDAZOLE TRANSPORTER"/>
    <property type="match status" value="1"/>
</dbReference>
<dbReference type="Gene3D" id="1.20.1250.20">
    <property type="entry name" value="MFS general substrate transporter like domains"/>
    <property type="match status" value="1"/>
</dbReference>
<dbReference type="InterPro" id="IPR036259">
    <property type="entry name" value="MFS_trans_sf"/>
</dbReference>
<evidence type="ECO:0000313" key="2">
    <source>
        <dbReference type="EMBL" id="OIV38470.1"/>
    </source>
</evidence>
<feature type="transmembrane region" description="Helical" evidence="1">
    <location>
        <begin position="233"/>
        <end position="255"/>
    </location>
</feature>
<evidence type="ECO:0000256" key="1">
    <source>
        <dbReference type="SAM" id="Phobius"/>
    </source>
</evidence>
<keyword evidence="3" id="KW-1185">Reference proteome</keyword>
<dbReference type="GO" id="GO:0022857">
    <property type="term" value="F:transmembrane transporter activity"/>
    <property type="evidence" value="ECO:0007669"/>
    <property type="project" value="InterPro"/>
</dbReference>
<feature type="transmembrane region" description="Helical" evidence="1">
    <location>
        <begin position="63"/>
        <end position="86"/>
    </location>
</feature>
<feature type="transmembrane region" description="Helical" evidence="1">
    <location>
        <begin position="23"/>
        <end position="43"/>
    </location>
</feature>
<gene>
    <name evidence="2" type="ORF">BIV57_05560</name>
</gene>
<feature type="transmembrane region" description="Helical" evidence="1">
    <location>
        <begin position="176"/>
        <end position="198"/>
    </location>
</feature>
<dbReference type="Proteomes" id="UP000243342">
    <property type="component" value="Unassembled WGS sequence"/>
</dbReference>
<dbReference type="OrthoDB" id="5317164at2"/>
<keyword evidence="1" id="KW-0812">Transmembrane</keyword>
<feature type="transmembrane region" description="Helical" evidence="1">
    <location>
        <begin position="332"/>
        <end position="355"/>
    </location>
</feature>
<feature type="transmembrane region" description="Helical" evidence="1">
    <location>
        <begin position="267"/>
        <end position="287"/>
    </location>
</feature>
<dbReference type="EMBL" id="MLCF01000021">
    <property type="protein sequence ID" value="OIV38470.1"/>
    <property type="molecule type" value="Genomic_DNA"/>
</dbReference>
<protein>
    <submittedName>
        <fullName evidence="2">MFS transporter</fullName>
    </submittedName>
</protein>